<feature type="domain" description="Signal transduction histidine kinase internal region" evidence="3">
    <location>
        <begin position="159"/>
        <end position="236"/>
    </location>
</feature>
<keyword evidence="4" id="KW-0808">Transferase</keyword>
<dbReference type="InterPro" id="IPR003594">
    <property type="entry name" value="HATPase_dom"/>
</dbReference>
<gene>
    <name evidence="4" type="ORF">LVJ94_00715</name>
</gene>
<evidence type="ECO:0000313" key="5">
    <source>
        <dbReference type="Proteomes" id="UP001374803"/>
    </source>
</evidence>
<feature type="transmembrane region" description="Helical" evidence="1">
    <location>
        <begin position="36"/>
        <end position="59"/>
    </location>
</feature>
<feature type="transmembrane region" description="Helical" evidence="1">
    <location>
        <begin position="71"/>
        <end position="93"/>
    </location>
</feature>
<feature type="transmembrane region" description="Helical" evidence="1">
    <location>
        <begin position="113"/>
        <end position="137"/>
    </location>
</feature>
<dbReference type="GO" id="GO:0016301">
    <property type="term" value="F:kinase activity"/>
    <property type="evidence" value="ECO:0007669"/>
    <property type="project" value="UniProtKB-KW"/>
</dbReference>
<name>A0ABZ2L4A6_9BACT</name>
<dbReference type="Gene3D" id="3.30.565.10">
    <property type="entry name" value="Histidine kinase-like ATPase, C-terminal domain"/>
    <property type="match status" value="1"/>
</dbReference>
<keyword evidence="1" id="KW-1133">Transmembrane helix</keyword>
<dbReference type="EMBL" id="CP089983">
    <property type="protein sequence ID" value="WXB05784.1"/>
    <property type="molecule type" value="Genomic_DNA"/>
</dbReference>
<dbReference type="InterPro" id="IPR010559">
    <property type="entry name" value="Sig_transdc_His_kin_internal"/>
</dbReference>
<dbReference type="RefSeq" id="WP_394835432.1">
    <property type="nucleotide sequence ID" value="NZ_CP089929.1"/>
</dbReference>
<proteinExistence type="predicted"/>
<organism evidence="4 5">
    <name type="scientific">Pendulispora rubella</name>
    <dbReference type="NCBI Taxonomy" id="2741070"/>
    <lineage>
        <taxon>Bacteria</taxon>
        <taxon>Pseudomonadati</taxon>
        <taxon>Myxococcota</taxon>
        <taxon>Myxococcia</taxon>
        <taxon>Myxococcales</taxon>
        <taxon>Sorangiineae</taxon>
        <taxon>Pendulisporaceae</taxon>
        <taxon>Pendulispora</taxon>
    </lineage>
</organism>
<evidence type="ECO:0000313" key="4">
    <source>
        <dbReference type="EMBL" id="WXB05784.1"/>
    </source>
</evidence>
<dbReference type="PANTHER" id="PTHR34220">
    <property type="entry name" value="SENSOR HISTIDINE KINASE YPDA"/>
    <property type="match status" value="1"/>
</dbReference>
<dbReference type="InterPro" id="IPR050640">
    <property type="entry name" value="Bact_2-comp_sensor_kinase"/>
</dbReference>
<evidence type="ECO:0000259" key="2">
    <source>
        <dbReference type="Pfam" id="PF02518"/>
    </source>
</evidence>
<dbReference type="Pfam" id="PF06580">
    <property type="entry name" value="His_kinase"/>
    <property type="match status" value="1"/>
</dbReference>
<evidence type="ECO:0000256" key="1">
    <source>
        <dbReference type="SAM" id="Phobius"/>
    </source>
</evidence>
<dbReference type="Proteomes" id="UP001374803">
    <property type="component" value="Chromosome"/>
</dbReference>
<sequence>MAKPKFIFLGLLAALAVLYVRDVVRAAFGVPGALPTVADFLISSIWLCAQMVLLTVAFHRSRQRGYGPKKAALVSLLVAGATSAPGYAIFLLIRHAFPSWGLFPPDPGEPDTAMFSFILGLADSFFILSTWTMVIFYPTALLEARERAAEAERLRRDMELYRIRTTLEPHFVLNTLNAIGGLMTEEPETARQLVGDLGALLRDLVRESQERERPLGDELEWLERYTAILETRHAGRLAFEWDVAPALRAHKVPTLVLQPLVENAVQHGALCRTSDGRIRLSAHLDNDQLVVVVEDNGPGLPEGAPREGARGLDMVRRRLALESPDAILRLESSDRGTRAMLSLHAVQAPTQNA</sequence>
<dbReference type="SUPFAM" id="SSF55874">
    <property type="entry name" value="ATPase domain of HSP90 chaperone/DNA topoisomerase II/histidine kinase"/>
    <property type="match status" value="1"/>
</dbReference>
<dbReference type="PANTHER" id="PTHR34220:SF9">
    <property type="entry name" value="SIGNAL TRANSDUCTION HISTIDINE KINASE INTERNAL REGION DOMAIN-CONTAINING PROTEIN"/>
    <property type="match status" value="1"/>
</dbReference>
<keyword evidence="5" id="KW-1185">Reference proteome</keyword>
<keyword evidence="1" id="KW-0472">Membrane</keyword>
<keyword evidence="1" id="KW-0812">Transmembrane</keyword>
<dbReference type="Pfam" id="PF02518">
    <property type="entry name" value="HATPase_c"/>
    <property type="match status" value="1"/>
</dbReference>
<reference evidence="4" key="1">
    <citation type="submission" date="2021-12" db="EMBL/GenBank/DDBJ databases">
        <title>Discovery of the Pendulisporaceae a myxobacterial family with distinct sporulation behavior and unique specialized metabolism.</title>
        <authorList>
            <person name="Garcia R."/>
            <person name="Popoff A."/>
            <person name="Bader C.D."/>
            <person name="Loehr J."/>
            <person name="Walesch S."/>
            <person name="Walt C."/>
            <person name="Boldt J."/>
            <person name="Bunk B."/>
            <person name="Haeckl F.J.F.P.J."/>
            <person name="Gunesch A.P."/>
            <person name="Birkelbach J."/>
            <person name="Nuebel U."/>
            <person name="Pietschmann T."/>
            <person name="Bach T."/>
            <person name="Mueller R."/>
        </authorList>
    </citation>
    <scope>NUCLEOTIDE SEQUENCE</scope>
    <source>
        <strain evidence="4">MSr11367</strain>
    </source>
</reference>
<protein>
    <submittedName>
        <fullName evidence="4">Histidine kinase</fullName>
    </submittedName>
</protein>
<feature type="domain" description="Histidine kinase/HSP90-like ATPase" evidence="2">
    <location>
        <begin position="255"/>
        <end position="343"/>
    </location>
</feature>
<dbReference type="InterPro" id="IPR036890">
    <property type="entry name" value="HATPase_C_sf"/>
</dbReference>
<keyword evidence="4" id="KW-0418">Kinase</keyword>
<evidence type="ECO:0000259" key="3">
    <source>
        <dbReference type="Pfam" id="PF06580"/>
    </source>
</evidence>
<accession>A0ABZ2L4A6</accession>